<name>A0A2H1EC28_9FLAO</name>
<dbReference type="Gene3D" id="3.80.10.10">
    <property type="entry name" value="Ribonuclease Inhibitor"/>
    <property type="match status" value="1"/>
</dbReference>
<dbReference type="GeneID" id="47724038"/>
<dbReference type="SUPFAM" id="SSF52058">
    <property type="entry name" value="L domain-like"/>
    <property type="match status" value="1"/>
</dbReference>
<evidence type="ECO:0000259" key="5">
    <source>
        <dbReference type="Pfam" id="PF18962"/>
    </source>
</evidence>
<feature type="signal peptide" evidence="4">
    <location>
        <begin position="1"/>
        <end position="18"/>
    </location>
</feature>
<dbReference type="EMBL" id="LT634361">
    <property type="protein sequence ID" value="SFZ84126.1"/>
    <property type="molecule type" value="Genomic_DNA"/>
</dbReference>
<dbReference type="Proteomes" id="UP000231564">
    <property type="component" value="Chromosome MARIT"/>
</dbReference>
<dbReference type="AlphaFoldDB" id="A0A2H1EC28"/>
<feature type="chain" id="PRO_5013702010" description="Secretion system C-terminal sorting domain-containing protein" evidence="4">
    <location>
        <begin position="19"/>
        <end position="374"/>
    </location>
</feature>
<reference evidence="6 7" key="1">
    <citation type="submission" date="2016-11" db="EMBL/GenBank/DDBJ databases">
        <authorList>
            <person name="Jaros S."/>
            <person name="Januszkiewicz K."/>
            <person name="Wedrychowicz H."/>
        </authorList>
    </citation>
    <scope>NUCLEOTIDE SEQUENCE [LARGE SCALE GENOMIC DNA]</scope>
    <source>
        <strain evidence="6">NCIMB 2154T</strain>
    </source>
</reference>
<protein>
    <recommendedName>
        <fullName evidence="5">Secretion system C-terminal sorting domain-containing protein</fullName>
    </recommendedName>
</protein>
<dbReference type="PANTHER" id="PTHR47566">
    <property type="match status" value="1"/>
</dbReference>
<accession>A0A2H1EC28</accession>
<dbReference type="InterPro" id="IPR026444">
    <property type="entry name" value="Secre_tail"/>
</dbReference>
<dbReference type="GO" id="GO:0035591">
    <property type="term" value="F:signaling adaptor activity"/>
    <property type="evidence" value="ECO:0007669"/>
    <property type="project" value="TreeGrafter"/>
</dbReference>
<keyword evidence="7" id="KW-1185">Reference proteome</keyword>
<dbReference type="STRING" id="1349785.GCA_000509405_01409"/>
<sequence>MKKVFFLFFAFASAISNAQNVIIPDANFKTALVENPAINTNNDSEIQLTEASSYTEGIDISNKNIADLTGIEAFTKLKSLSCYGNQLKSLDLSKNVNLEYLYCYSNSLESINVSSSTRLKTFNCQGNKLASLNITANKELVYFNCSTNELTSLDVSQNTRLSKLYCHTNKLAVIDVKANEFLSLFYCYNNNGIANLDVTSNLYLTKLGCGGNKLTSLDISKNSRLKKLYCALNDLTVLNLANGNGVNFREIEASGNNNLSCVQVDDAQYSIENWVGTKFRFDAMASFSTNCVASVEEEESELIGIYPVPVKNRLNLRVKNQKVKNILIVDISGKIIKEGISISNTIDVKDLAKGGYFLRVKTDKGMLQKQFLKE</sequence>
<keyword evidence="2 4" id="KW-0732">Signal</keyword>
<evidence type="ECO:0000256" key="4">
    <source>
        <dbReference type="SAM" id="SignalP"/>
    </source>
</evidence>
<dbReference type="Pfam" id="PF23952">
    <property type="entry name" value="LRR_EndoS"/>
    <property type="match status" value="1"/>
</dbReference>
<dbReference type="RefSeq" id="WP_100211668.1">
    <property type="nucleotide sequence ID" value="NZ_CP138495.1"/>
</dbReference>
<dbReference type="InterPro" id="IPR052574">
    <property type="entry name" value="CDIRP"/>
</dbReference>
<dbReference type="KEGG" id="tmar:MARIT_2575"/>
<dbReference type="PANTHER" id="PTHR47566:SF1">
    <property type="entry name" value="PROTEIN NUD1"/>
    <property type="match status" value="1"/>
</dbReference>
<evidence type="ECO:0000256" key="3">
    <source>
        <dbReference type="ARBA" id="ARBA00022737"/>
    </source>
</evidence>
<evidence type="ECO:0000313" key="7">
    <source>
        <dbReference type="Proteomes" id="UP000231564"/>
    </source>
</evidence>
<dbReference type="NCBIfam" id="TIGR04183">
    <property type="entry name" value="Por_Secre_tail"/>
    <property type="match status" value="1"/>
</dbReference>
<dbReference type="InterPro" id="IPR032675">
    <property type="entry name" value="LRR_dom_sf"/>
</dbReference>
<dbReference type="Pfam" id="PF18962">
    <property type="entry name" value="Por_Secre_tail"/>
    <property type="match status" value="1"/>
</dbReference>
<organism evidence="6 7">
    <name type="scientific">Tenacibaculum maritimum NCIMB 2154</name>
    <dbReference type="NCBI Taxonomy" id="1349785"/>
    <lineage>
        <taxon>Bacteria</taxon>
        <taxon>Pseudomonadati</taxon>
        <taxon>Bacteroidota</taxon>
        <taxon>Flavobacteriia</taxon>
        <taxon>Flavobacteriales</taxon>
        <taxon>Flavobacteriaceae</taxon>
        <taxon>Tenacibaculum</taxon>
    </lineage>
</organism>
<keyword evidence="1" id="KW-0433">Leucine-rich repeat</keyword>
<evidence type="ECO:0000256" key="2">
    <source>
        <dbReference type="ARBA" id="ARBA00022729"/>
    </source>
</evidence>
<evidence type="ECO:0000256" key="1">
    <source>
        <dbReference type="ARBA" id="ARBA00022614"/>
    </source>
</evidence>
<gene>
    <name evidence="6" type="ORF">MARIT_2575</name>
</gene>
<proteinExistence type="predicted"/>
<dbReference type="OrthoDB" id="8901262at2"/>
<keyword evidence="3" id="KW-0677">Repeat</keyword>
<evidence type="ECO:0000313" key="6">
    <source>
        <dbReference type="EMBL" id="SFZ84126.1"/>
    </source>
</evidence>
<feature type="domain" description="Secretion system C-terminal sorting" evidence="5">
    <location>
        <begin position="305"/>
        <end position="369"/>
    </location>
</feature>